<dbReference type="Pfam" id="PF06080">
    <property type="entry name" value="DUF938"/>
    <property type="match status" value="1"/>
</dbReference>
<evidence type="ECO:0000313" key="2">
    <source>
        <dbReference type="Proteomes" id="UP000218767"/>
    </source>
</evidence>
<evidence type="ECO:0000313" key="1">
    <source>
        <dbReference type="EMBL" id="PCI77466.1"/>
    </source>
</evidence>
<reference evidence="2" key="1">
    <citation type="submission" date="2017-08" db="EMBL/GenBank/DDBJ databases">
        <title>A dynamic microbial community with high functional redundancy inhabits the cold, oxic subseafloor aquifer.</title>
        <authorList>
            <person name="Tully B.J."/>
            <person name="Wheat C.G."/>
            <person name="Glazer B.T."/>
            <person name="Huber J.A."/>
        </authorList>
    </citation>
    <scope>NUCLEOTIDE SEQUENCE [LARGE SCALE GENOMIC DNA]</scope>
</reference>
<sequence>MQELPFSQASENNKQVILEILERHLKDGDQVLELAGGTGQHAVHFAANLPNLHWQSSDIPSNVDNLNLRLARAKRANLPAAIAIDVNNSPWTSDRPTAIFSANSLHIMSADSVENFFKGIGKILQADGTLIVYGPFKYAGEFTTPSNEGFDRWLKDRDPVSGIRDFEWVSELAAGANLSIIEDNSMPANNQLLVWKKSK</sequence>
<dbReference type="Proteomes" id="UP000218767">
    <property type="component" value="Unassembled WGS sequence"/>
</dbReference>
<dbReference type="InterPro" id="IPR029063">
    <property type="entry name" value="SAM-dependent_MTases_sf"/>
</dbReference>
<dbReference type="Gene3D" id="3.40.50.150">
    <property type="entry name" value="Vaccinia Virus protein VP39"/>
    <property type="match status" value="1"/>
</dbReference>
<dbReference type="SUPFAM" id="SSF53335">
    <property type="entry name" value="S-adenosyl-L-methionine-dependent methyltransferases"/>
    <property type="match status" value="1"/>
</dbReference>
<name>A0A2A4X4N0_9GAMM</name>
<dbReference type="AlphaFoldDB" id="A0A2A4X4N0"/>
<keyword evidence="1" id="KW-0489">Methyltransferase</keyword>
<dbReference type="GO" id="GO:0032259">
    <property type="term" value="P:methylation"/>
    <property type="evidence" value="ECO:0007669"/>
    <property type="project" value="UniProtKB-KW"/>
</dbReference>
<proteinExistence type="predicted"/>
<organism evidence="1 2">
    <name type="scientific">SAR86 cluster bacterium</name>
    <dbReference type="NCBI Taxonomy" id="2030880"/>
    <lineage>
        <taxon>Bacteria</taxon>
        <taxon>Pseudomonadati</taxon>
        <taxon>Pseudomonadota</taxon>
        <taxon>Gammaproteobacteria</taxon>
        <taxon>SAR86 cluster</taxon>
    </lineage>
</organism>
<dbReference type="EMBL" id="NVUL01000045">
    <property type="protein sequence ID" value="PCI77466.1"/>
    <property type="molecule type" value="Genomic_DNA"/>
</dbReference>
<protein>
    <submittedName>
        <fullName evidence="1">Methylase</fullName>
    </submittedName>
</protein>
<dbReference type="GO" id="GO:0008168">
    <property type="term" value="F:methyltransferase activity"/>
    <property type="evidence" value="ECO:0007669"/>
    <property type="project" value="UniProtKB-KW"/>
</dbReference>
<dbReference type="PANTHER" id="PTHR20974">
    <property type="entry name" value="UPF0585 PROTEIN CG18661"/>
    <property type="match status" value="1"/>
</dbReference>
<gene>
    <name evidence="1" type="ORF">COB20_08130</name>
</gene>
<accession>A0A2A4X4N0</accession>
<dbReference type="PANTHER" id="PTHR20974:SF0">
    <property type="entry name" value="UPF0585 PROTEIN CG18661"/>
    <property type="match status" value="1"/>
</dbReference>
<comment type="caution">
    <text evidence="1">The sequence shown here is derived from an EMBL/GenBank/DDBJ whole genome shotgun (WGS) entry which is preliminary data.</text>
</comment>
<dbReference type="InterPro" id="IPR010342">
    <property type="entry name" value="DUF938"/>
</dbReference>
<keyword evidence="1" id="KW-0808">Transferase</keyword>